<dbReference type="SUPFAM" id="SSF69318">
    <property type="entry name" value="Integrin alpha N-terminal domain"/>
    <property type="match status" value="1"/>
</dbReference>
<comment type="caution">
    <text evidence="1">The sequence shown here is derived from an EMBL/GenBank/DDBJ whole genome shotgun (WGS) entry which is preliminary data.</text>
</comment>
<protein>
    <recommendedName>
        <fullName evidence="3">VCBS repeat-containing protein</fullName>
    </recommendedName>
</protein>
<keyword evidence="2" id="KW-1185">Reference proteome</keyword>
<evidence type="ECO:0008006" key="3">
    <source>
        <dbReference type="Google" id="ProtNLM"/>
    </source>
</evidence>
<evidence type="ECO:0000313" key="1">
    <source>
        <dbReference type="EMBL" id="MFC0518152.1"/>
    </source>
</evidence>
<dbReference type="PROSITE" id="PS51257">
    <property type="entry name" value="PROKAR_LIPOPROTEIN"/>
    <property type="match status" value="1"/>
</dbReference>
<gene>
    <name evidence="1" type="ORF">ACFFGT_28315</name>
</gene>
<organism evidence="1 2">
    <name type="scientific">Mucilaginibacter angelicae</name>
    <dbReference type="NCBI Taxonomy" id="869718"/>
    <lineage>
        <taxon>Bacteria</taxon>
        <taxon>Pseudomonadati</taxon>
        <taxon>Bacteroidota</taxon>
        <taxon>Sphingobacteriia</taxon>
        <taxon>Sphingobacteriales</taxon>
        <taxon>Sphingobacteriaceae</taxon>
        <taxon>Mucilaginibacter</taxon>
    </lineage>
</organism>
<dbReference type="RefSeq" id="WP_377025879.1">
    <property type="nucleotide sequence ID" value="NZ_JBHLTS010000078.1"/>
</dbReference>
<proteinExistence type="predicted"/>
<sequence length="260" mass="29838">MFRNLPFFVVVILSVSSCNHVRVNADKQKSVSHVNPHVKAKQKSSGVKKPVPVWGYRFVITGDFNGDGKKDTLTEHYFSGIIHKETNKFYDNADYDYDWEMTHRQKPYSFISCNDPAIHKLEIAKEATFGLLYLKNEGDLNGDGRDEISLVRNNADFSSLNEYSIMTYKNNGWVNLYWFPIWEWQLPQLPEASNQYGLFGIDGVAITNSDTTNQRLLKELTSFGGLAKKVSKNKIRIIYRSKEISVDTIIVKLKDHHPPL</sequence>
<reference evidence="1 2" key="1">
    <citation type="submission" date="2024-09" db="EMBL/GenBank/DDBJ databases">
        <authorList>
            <person name="Sun Q."/>
            <person name="Mori K."/>
        </authorList>
    </citation>
    <scope>NUCLEOTIDE SEQUENCE [LARGE SCALE GENOMIC DNA]</scope>
    <source>
        <strain evidence="1 2">NCAIM B.02415</strain>
    </source>
</reference>
<dbReference type="InterPro" id="IPR028994">
    <property type="entry name" value="Integrin_alpha_N"/>
</dbReference>
<evidence type="ECO:0000313" key="2">
    <source>
        <dbReference type="Proteomes" id="UP001589828"/>
    </source>
</evidence>
<dbReference type="Proteomes" id="UP001589828">
    <property type="component" value="Unassembled WGS sequence"/>
</dbReference>
<dbReference type="EMBL" id="JBHLTS010000078">
    <property type="protein sequence ID" value="MFC0518152.1"/>
    <property type="molecule type" value="Genomic_DNA"/>
</dbReference>
<name>A0ABV6LFB2_9SPHI</name>
<accession>A0ABV6LFB2</accession>